<feature type="domain" description="HTH cro/C1-type" evidence="2">
    <location>
        <begin position="33"/>
        <end position="87"/>
    </location>
</feature>
<name>A0ABS5EBE4_9PROT</name>
<dbReference type="InterPro" id="IPR001387">
    <property type="entry name" value="Cro/C1-type_HTH"/>
</dbReference>
<protein>
    <submittedName>
        <fullName evidence="3">Helix-turn-helix transcriptional regulator</fullName>
    </submittedName>
</protein>
<evidence type="ECO:0000256" key="1">
    <source>
        <dbReference type="ARBA" id="ARBA00023125"/>
    </source>
</evidence>
<dbReference type="SMART" id="SM00530">
    <property type="entry name" value="HTH_XRE"/>
    <property type="match status" value="1"/>
</dbReference>
<accession>A0ABS5EBE4</accession>
<organism evidence="3 4">
    <name type="scientific">Neoroseomonas terrae</name>
    <dbReference type="NCBI Taxonomy" id="424799"/>
    <lineage>
        <taxon>Bacteria</taxon>
        <taxon>Pseudomonadati</taxon>
        <taxon>Pseudomonadota</taxon>
        <taxon>Alphaproteobacteria</taxon>
        <taxon>Acetobacterales</taxon>
        <taxon>Acetobacteraceae</taxon>
        <taxon>Neoroseomonas</taxon>
    </lineage>
</organism>
<dbReference type="PANTHER" id="PTHR46558:SF4">
    <property type="entry name" value="DNA-BIDING PHAGE PROTEIN"/>
    <property type="match status" value="1"/>
</dbReference>
<dbReference type="InterPro" id="IPR010982">
    <property type="entry name" value="Lambda_DNA-bd_dom_sf"/>
</dbReference>
<dbReference type="EMBL" id="JAAEDI010000001">
    <property type="protein sequence ID" value="MBR0648275.1"/>
    <property type="molecule type" value="Genomic_DNA"/>
</dbReference>
<evidence type="ECO:0000313" key="4">
    <source>
        <dbReference type="Proteomes" id="UP000698752"/>
    </source>
</evidence>
<dbReference type="CDD" id="cd00093">
    <property type="entry name" value="HTH_XRE"/>
    <property type="match status" value="1"/>
</dbReference>
<dbReference type="Gene3D" id="1.10.260.40">
    <property type="entry name" value="lambda repressor-like DNA-binding domains"/>
    <property type="match status" value="1"/>
</dbReference>
<proteinExistence type="predicted"/>
<evidence type="ECO:0000313" key="3">
    <source>
        <dbReference type="EMBL" id="MBR0648275.1"/>
    </source>
</evidence>
<evidence type="ECO:0000259" key="2">
    <source>
        <dbReference type="PROSITE" id="PS50943"/>
    </source>
</evidence>
<dbReference type="RefSeq" id="WP_211865395.1">
    <property type="nucleotide sequence ID" value="NZ_JAAEDI010000001.1"/>
</dbReference>
<keyword evidence="1" id="KW-0238">DNA-binding</keyword>
<gene>
    <name evidence="3" type="ORF">GXW78_01245</name>
</gene>
<reference evidence="4" key="1">
    <citation type="journal article" date="2021" name="Syst. Appl. Microbiol.">
        <title>Roseomonas hellenica sp. nov., isolated from roots of wild-growing Alkanna tinctoria.</title>
        <authorList>
            <person name="Rat A."/>
            <person name="Naranjo H.D."/>
            <person name="Lebbe L."/>
            <person name="Cnockaert M."/>
            <person name="Krigas N."/>
            <person name="Grigoriadou K."/>
            <person name="Maloupa E."/>
            <person name="Willems A."/>
        </authorList>
    </citation>
    <scope>NUCLEOTIDE SEQUENCE [LARGE SCALE GENOMIC DNA]</scope>
    <source>
        <strain evidence="4">LMG 31159</strain>
    </source>
</reference>
<dbReference type="Pfam" id="PF01381">
    <property type="entry name" value="HTH_3"/>
    <property type="match status" value="1"/>
</dbReference>
<dbReference type="PANTHER" id="PTHR46558">
    <property type="entry name" value="TRACRIPTIONAL REGULATORY PROTEIN-RELATED-RELATED"/>
    <property type="match status" value="1"/>
</dbReference>
<sequence length="146" mass="16460">MNSIPPSADIEISVDDASTQRASLVDHHVGARIRERRTMLGLSQQQLAKMIGVTYQQAHKYERGLNRISAGRLFEIAQVLNVPVSYFFEGLQPGVETPPISSRQRMFLELARNFALIDNDKHQEALSQMARALAAQSQAQQRDREE</sequence>
<dbReference type="PROSITE" id="PS50943">
    <property type="entry name" value="HTH_CROC1"/>
    <property type="match status" value="1"/>
</dbReference>
<dbReference type="SUPFAM" id="SSF47413">
    <property type="entry name" value="lambda repressor-like DNA-binding domains"/>
    <property type="match status" value="1"/>
</dbReference>
<dbReference type="Proteomes" id="UP000698752">
    <property type="component" value="Unassembled WGS sequence"/>
</dbReference>
<comment type="caution">
    <text evidence="3">The sequence shown here is derived from an EMBL/GenBank/DDBJ whole genome shotgun (WGS) entry which is preliminary data.</text>
</comment>
<keyword evidence="4" id="KW-1185">Reference proteome</keyword>